<accession>A0A9W9W746</accession>
<comment type="caution">
    <text evidence="2">The sequence shown here is derived from an EMBL/GenBank/DDBJ whole genome shotgun (WGS) entry which is preliminary data.</text>
</comment>
<dbReference type="EMBL" id="JAPZBU010000005">
    <property type="protein sequence ID" value="KAJ5404453.1"/>
    <property type="molecule type" value="Genomic_DNA"/>
</dbReference>
<gene>
    <name evidence="2" type="ORF">N7509_004324</name>
</gene>
<dbReference type="AlphaFoldDB" id="A0A9W9W746"/>
<dbReference type="Gene3D" id="3.90.550.10">
    <property type="entry name" value="Spore Coat Polysaccharide Biosynthesis Protein SpsA, Chain A"/>
    <property type="match status" value="1"/>
</dbReference>
<keyword evidence="1" id="KW-0472">Membrane</keyword>
<dbReference type="Proteomes" id="UP001147747">
    <property type="component" value="Unassembled WGS sequence"/>
</dbReference>
<proteinExistence type="predicted"/>
<dbReference type="InterPro" id="IPR029044">
    <property type="entry name" value="Nucleotide-diphossugar_trans"/>
</dbReference>
<keyword evidence="1" id="KW-0812">Transmembrane</keyword>
<dbReference type="OrthoDB" id="2014201at2759"/>
<keyword evidence="1" id="KW-1133">Transmembrane helix</keyword>
<keyword evidence="2" id="KW-0808">Transferase</keyword>
<organism evidence="2 3">
    <name type="scientific">Penicillium cosmopolitanum</name>
    <dbReference type="NCBI Taxonomy" id="1131564"/>
    <lineage>
        <taxon>Eukaryota</taxon>
        <taxon>Fungi</taxon>
        <taxon>Dikarya</taxon>
        <taxon>Ascomycota</taxon>
        <taxon>Pezizomycotina</taxon>
        <taxon>Eurotiomycetes</taxon>
        <taxon>Eurotiomycetidae</taxon>
        <taxon>Eurotiales</taxon>
        <taxon>Aspergillaceae</taxon>
        <taxon>Penicillium</taxon>
    </lineage>
</organism>
<dbReference type="RefSeq" id="XP_056491695.1">
    <property type="nucleotide sequence ID" value="XM_056628961.1"/>
</dbReference>
<sequence>MYSLVPKAIRVRFAIVGIILLCIHLSLFQLHSPASQFNHSVTDIYGKQVDWTRFAYIQYVTNTEYLCNSVMLFETLHRLGARANKLLRYLSHFSVATDDDSTEVRLLRHARDVYGANLKPIHVQKRKGADGTINSQDKWSCAEWSANNEQLPGPKASQSCLLLTKLNTTVLWMNYYYCRQVQWPCREAYWLNQSERILSSQVILIEPSHCEFDRIIECISAAGGINYDMEIVNYLSKDSATILPHRPYNPLTGEFRSERHEIYLGNPIEAWDSARILNETKYVHFSDWPVPKPWVDADPKIIEEKQPTCDLNPLTRIENKYRDIDIWRGLYDNNKQKRHVKIDV</sequence>
<evidence type="ECO:0000256" key="1">
    <source>
        <dbReference type="SAM" id="Phobius"/>
    </source>
</evidence>
<dbReference type="GeneID" id="81367941"/>
<protein>
    <submittedName>
        <fullName evidence="2">Nucleotide-diphospho-sugar transferase</fullName>
    </submittedName>
</protein>
<dbReference type="GO" id="GO:0016740">
    <property type="term" value="F:transferase activity"/>
    <property type="evidence" value="ECO:0007669"/>
    <property type="project" value="UniProtKB-KW"/>
</dbReference>
<name>A0A9W9W746_9EURO</name>
<evidence type="ECO:0000313" key="2">
    <source>
        <dbReference type="EMBL" id="KAJ5404453.1"/>
    </source>
</evidence>
<reference evidence="2" key="1">
    <citation type="submission" date="2022-12" db="EMBL/GenBank/DDBJ databases">
        <authorList>
            <person name="Petersen C."/>
        </authorList>
    </citation>
    <scope>NUCLEOTIDE SEQUENCE</scope>
    <source>
        <strain evidence="2">IBT 29677</strain>
    </source>
</reference>
<reference evidence="2" key="2">
    <citation type="journal article" date="2023" name="IMA Fungus">
        <title>Comparative genomic study of the Penicillium genus elucidates a diverse pangenome and 15 lateral gene transfer events.</title>
        <authorList>
            <person name="Petersen C."/>
            <person name="Sorensen T."/>
            <person name="Nielsen M.R."/>
            <person name="Sondergaard T.E."/>
            <person name="Sorensen J.L."/>
            <person name="Fitzpatrick D.A."/>
            <person name="Frisvad J.C."/>
            <person name="Nielsen K.L."/>
        </authorList>
    </citation>
    <scope>NUCLEOTIDE SEQUENCE</scope>
    <source>
        <strain evidence="2">IBT 29677</strain>
    </source>
</reference>
<feature type="transmembrane region" description="Helical" evidence="1">
    <location>
        <begin position="12"/>
        <end position="30"/>
    </location>
</feature>
<evidence type="ECO:0000313" key="3">
    <source>
        <dbReference type="Proteomes" id="UP001147747"/>
    </source>
</evidence>
<dbReference type="SUPFAM" id="SSF53448">
    <property type="entry name" value="Nucleotide-diphospho-sugar transferases"/>
    <property type="match status" value="1"/>
</dbReference>
<keyword evidence="3" id="KW-1185">Reference proteome</keyword>